<comment type="caution">
    <text evidence="1">The sequence shown here is derived from an EMBL/GenBank/DDBJ whole genome shotgun (WGS) entry which is preliminary data.</text>
</comment>
<evidence type="ECO:0000313" key="1">
    <source>
        <dbReference type="EMBL" id="KZD65992.1"/>
    </source>
</evidence>
<dbReference type="Gene3D" id="3.90.175.10">
    <property type="entry name" value="Diphtheria Toxin, domain 1"/>
    <property type="match status" value="1"/>
</dbReference>
<reference evidence="1 2" key="1">
    <citation type="submission" date="2015-09" db="EMBL/GenBank/DDBJ databases">
        <title>Bacillus cereus food isolates.</title>
        <authorList>
            <person name="Boekhorst J."/>
        </authorList>
    </citation>
    <scope>NUCLEOTIDE SEQUENCE [LARGE SCALE GENOMIC DNA]</scope>
    <source>
        <strain evidence="1 2">B4088</strain>
    </source>
</reference>
<dbReference type="Proteomes" id="UP000076482">
    <property type="component" value="Unassembled WGS sequence"/>
</dbReference>
<name>A0A164NYC3_BACCE</name>
<organism evidence="1 2">
    <name type="scientific">Bacillus cereus</name>
    <dbReference type="NCBI Taxonomy" id="1396"/>
    <lineage>
        <taxon>Bacteria</taxon>
        <taxon>Bacillati</taxon>
        <taxon>Bacillota</taxon>
        <taxon>Bacilli</taxon>
        <taxon>Bacillales</taxon>
        <taxon>Bacillaceae</taxon>
        <taxon>Bacillus</taxon>
        <taxon>Bacillus cereus group</taxon>
    </lineage>
</organism>
<sequence length="128" mass="14628">MIWNHGTTETKAEHILKNGFMFQSEEHGMWGRGIYLSSKPEDAYNYGNTILQTQILMDNIVSLQYKDIVHIIPELLVDEEAGDPYLETYITKEMGKDAVAITYEDGITHLVVYKPESIPCESITLKNM</sequence>
<proteinExistence type="predicted"/>
<accession>A0A164NYC3</accession>
<protein>
    <recommendedName>
        <fullName evidence="3">PARP catalytic domain-containing protein</fullName>
    </recommendedName>
</protein>
<dbReference type="PATRIC" id="fig|1396.535.peg.1791"/>
<evidence type="ECO:0008006" key="3">
    <source>
        <dbReference type="Google" id="ProtNLM"/>
    </source>
</evidence>
<gene>
    <name evidence="1" type="ORF">B4088_2749</name>
</gene>
<dbReference type="EMBL" id="LJKE01000045">
    <property type="protein sequence ID" value="KZD65992.1"/>
    <property type="molecule type" value="Genomic_DNA"/>
</dbReference>
<dbReference type="SUPFAM" id="SSF56399">
    <property type="entry name" value="ADP-ribosylation"/>
    <property type="match status" value="1"/>
</dbReference>
<evidence type="ECO:0000313" key="2">
    <source>
        <dbReference type="Proteomes" id="UP000076482"/>
    </source>
</evidence>
<dbReference type="AlphaFoldDB" id="A0A164NYC3"/>
<dbReference type="RefSeq" id="WP_063261218.1">
    <property type="nucleotide sequence ID" value="NZ_LJKE01000045.1"/>
</dbReference>